<keyword evidence="2" id="KW-1185">Reference proteome</keyword>
<protein>
    <recommendedName>
        <fullName evidence="3">Glutamyl-tRNA(Gln) amidotransferase subunit F, mitochondrial</fullName>
    </recommendedName>
</protein>
<dbReference type="GeneID" id="38776274"/>
<dbReference type="RefSeq" id="XP_027610270.1">
    <property type="nucleotide sequence ID" value="XM_027754469.1"/>
</dbReference>
<comment type="caution">
    <text evidence="1">The sequence shown here is derived from an EMBL/GenBank/DDBJ whole genome shotgun (WGS) entry which is preliminary data.</text>
</comment>
<organism evidence="1 2">
    <name type="scientific">Sparassis crispa</name>
    <dbReference type="NCBI Taxonomy" id="139825"/>
    <lineage>
        <taxon>Eukaryota</taxon>
        <taxon>Fungi</taxon>
        <taxon>Dikarya</taxon>
        <taxon>Basidiomycota</taxon>
        <taxon>Agaricomycotina</taxon>
        <taxon>Agaricomycetes</taxon>
        <taxon>Polyporales</taxon>
        <taxon>Sparassidaceae</taxon>
        <taxon>Sparassis</taxon>
    </lineage>
</organism>
<name>A0A401GB28_9APHY</name>
<reference evidence="1 2" key="1">
    <citation type="journal article" date="2018" name="Sci. Rep.">
        <title>Genome sequence of the cauliflower mushroom Sparassis crispa (Hanabiratake) and its association with beneficial usage.</title>
        <authorList>
            <person name="Kiyama R."/>
            <person name="Furutani Y."/>
            <person name="Kawaguchi K."/>
            <person name="Nakanishi T."/>
        </authorList>
    </citation>
    <scope>NUCLEOTIDE SEQUENCE [LARGE SCALE GENOMIC DNA]</scope>
</reference>
<dbReference type="InParanoid" id="A0A401GB28"/>
<dbReference type="AlphaFoldDB" id="A0A401GB28"/>
<evidence type="ECO:0008006" key="3">
    <source>
        <dbReference type="Google" id="ProtNLM"/>
    </source>
</evidence>
<dbReference type="OrthoDB" id="5522061at2759"/>
<gene>
    <name evidence="1" type="ORF">SCP_0205550</name>
</gene>
<evidence type="ECO:0000313" key="1">
    <source>
        <dbReference type="EMBL" id="GBE79357.1"/>
    </source>
</evidence>
<sequence length="171" mass="18799">MSCAARRRCTALQHSCRRLYSSGVAKPSRTSRKTLTETDSCGIPLQPTWSVNELLSSYPQPVITPSTLQRLHALSALIPPAEGTPEHETLTREMEEMVRLVEAVRLVDTSEVAGKEGDIPDGRIWAEGVGIDISEAAQIPVHDGEINGRQLLQHSSRVSNALYEVNSQRTK</sequence>
<dbReference type="EMBL" id="BFAD01000002">
    <property type="protein sequence ID" value="GBE79357.1"/>
    <property type="molecule type" value="Genomic_DNA"/>
</dbReference>
<evidence type="ECO:0000313" key="2">
    <source>
        <dbReference type="Proteomes" id="UP000287166"/>
    </source>
</evidence>
<proteinExistence type="predicted"/>
<dbReference type="Proteomes" id="UP000287166">
    <property type="component" value="Unassembled WGS sequence"/>
</dbReference>
<accession>A0A401GB28</accession>